<reference evidence="2" key="1">
    <citation type="journal article" date="2019" name="Int. J. Syst. Evol. Microbiol.">
        <title>The Global Catalogue of Microorganisms (GCM) 10K type strain sequencing project: providing services to taxonomists for standard genome sequencing and annotation.</title>
        <authorList>
            <consortium name="The Broad Institute Genomics Platform"/>
            <consortium name="The Broad Institute Genome Sequencing Center for Infectious Disease"/>
            <person name="Wu L."/>
            <person name="Ma J."/>
        </authorList>
    </citation>
    <scope>NUCLEOTIDE SEQUENCE [LARGE SCALE GENOMIC DNA]</scope>
    <source>
        <strain evidence="2">NBRC 103632</strain>
    </source>
</reference>
<keyword evidence="2" id="KW-1185">Reference proteome</keyword>
<comment type="caution">
    <text evidence="1">The sequence shown here is derived from an EMBL/GenBank/DDBJ whole genome shotgun (WGS) entry which is preliminary data.</text>
</comment>
<dbReference type="EMBL" id="BSPL01000009">
    <property type="protein sequence ID" value="GLS69010.1"/>
    <property type="molecule type" value="Genomic_DNA"/>
</dbReference>
<evidence type="ECO:0000313" key="1">
    <source>
        <dbReference type="EMBL" id="GLS69010.1"/>
    </source>
</evidence>
<accession>A0AA37WPI1</accession>
<gene>
    <name evidence="1" type="ORF">GCM10007890_10220</name>
</gene>
<sequence length="76" mass="7940">MSENIEAELKLLVRQISERATQGGGMDRETYEALTAAFVALSAPDHGGGRQGHGTALLAAQARLRACAAETCVRAA</sequence>
<evidence type="ECO:0000313" key="2">
    <source>
        <dbReference type="Proteomes" id="UP001157440"/>
    </source>
</evidence>
<name>A0AA37WPI1_9HYPH</name>
<proteinExistence type="predicted"/>
<organism evidence="1 2">
    <name type="scientific">Methylobacterium tardum</name>
    <dbReference type="NCBI Taxonomy" id="374432"/>
    <lineage>
        <taxon>Bacteria</taxon>
        <taxon>Pseudomonadati</taxon>
        <taxon>Pseudomonadota</taxon>
        <taxon>Alphaproteobacteria</taxon>
        <taxon>Hyphomicrobiales</taxon>
        <taxon>Methylobacteriaceae</taxon>
        <taxon>Methylobacterium</taxon>
    </lineage>
</organism>
<protein>
    <submittedName>
        <fullName evidence="1">Uncharacterized protein</fullName>
    </submittedName>
</protein>
<dbReference type="AlphaFoldDB" id="A0AA37WPI1"/>
<dbReference type="Proteomes" id="UP001157440">
    <property type="component" value="Unassembled WGS sequence"/>
</dbReference>